<evidence type="ECO:0000256" key="1">
    <source>
        <dbReference type="ARBA" id="ARBA00006227"/>
    </source>
</evidence>
<evidence type="ECO:0000256" key="6">
    <source>
        <dbReference type="RuleBase" id="RU003878"/>
    </source>
</evidence>
<name>F4KM95_PORAD</name>
<dbReference type="GO" id="GO:0003735">
    <property type="term" value="F:structural constituent of ribosome"/>
    <property type="evidence" value="ECO:0007669"/>
    <property type="project" value="InterPro"/>
</dbReference>
<dbReference type="InterPro" id="IPR023563">
    <property type="entry name" value="Ribosomal_uL13_CS"/>
</dbReference>
<gene>
    <name evidence="4 6" type="primary">rplM</name>
    <name evidence="7" type="ordered locus">Poras_0260</name>
</gene>
<dbReference type="NCBIfam" id="TIGR01066">
    <property type="entry name" value="rplM_bact"/>
    <property type="match status" value="1"/>
</dbReference>
<keyword evidence="2 4" id="KW-0689">Ribosomal protein</keyword>
<dbReference type="GO" id="GO:0017148">
    <property type="term" value="P:negative regulation of translation"/>
    <property type="evidence" value="ECO:0007669"/>
    <property type="project" value="TreeGrafter"/>
</dbReference>
<dbReference type="Proteomes" id="UP000006545">
    <property type="component" value="Chromosome"/>
</dbReference>
<dbReference type="HAMAP" id="MF_01366">
    <property type="entry name" value="Ribosomal_uL13"/>
    <property type="match status" value="1"/>
</dbReference>
<dbReference type="KEGG" id="pah:Poras_0260"/>
<dbReference type="Gene3D" id="3.90.1180.10">
    <property type="entry name" value="Ribosomal protein L13"/>
    <property type="match status" value="1"/>
</dbReference>
<evidence type="ECO:0000256" key="2">
    <source>
        <dbReference type="ARBA" id="ARBA00022980"/>
    </source>
</evidence>
<evidence type="ECO:0000256" key="3">
    <source>
        <dbReference type="ARBA" id="ARBA00023274"/>
    </source>
</evidence>
<keyword evidence="3 4" id="KW-0687">Ribonucleoprotein</keyword>
<comment type="subunit">
    <text evidence="4">Part of the 50S ribosomal subunit.</text>
</comment>
<dbReference type="GO" id="GO:0006412">
    <property type="term" value="P:translation"/>
    <property type="evidence" value="ECO:0007669"/>
    <property type="project" value="UniProtKB-UniRule"/>
</dbReference>
<dbReference type="PANTHER" id="PTHR11545">
    <property type="entry name" value="RIBOSOMAL PROTEIN L13"/>
    <property type="match status" value="1"/>
</dbReference>
<sequence length="175" mass="19625">MIGELEEPAPREISFCINPNQTISVNTLSYKTQSATKESAQKEWLVVDAEGQRLGRLCSVVAKILRGKYKPCFTPHADCGDNVIIINADKIELTGNKWDTPSYLTFSGYPGGQRTFSPRDFQKKSSRKLFEKVLKGMLPKNKLGAELLTHVRVFDGPDHTMEGVQPRKIDINTLK</sequence>
<dbReference type="STRING" id="879243.Poras_0260"/>
<evidence type="ECO:0000256" key="4">
    <source>
        <dbReference type="HAMAP-Rule" id="MF_01366"/>
    </source>
</evidence>
<dbReference type="InterPro" id="IPR005822">
    <property type="entry name" value="Ribosomal_uL13"/>
</dbReference>
<organism evidence="7 8">
    <name type="scientific">Porphyromonas asaccharolytica (strain ATCC 25260 / DSM 20707 / BCRC 10618 / CCUG 7834 / JCM 6326 / LMG 13178 / VPI 4198 / B440)</name>
    <name type="common">Bacteroides asaccharolyticus</name>
    <dbReference type="NCBI Taxonomy" id="879243"/>
    <lineage>
        <taxon>Bacteria</taxon>
        <taxon>Pseudomonadati</taxon>
        <taxon>Bacteroidota</taxon>
        <taxon>Bacteroidia</taxon>
        <taxon>Bacteroidales</taxon>
        <taxon>Porphyromonadaceae</taxon>
        <taxon>Porphyromonas</taxon>
    </lineage>
</organism>
<dbReference type="CDD" id="cd00392">
    <property type="entry name" value="Ribosomal_L13"/>
    <property type="match status" value="1"/>
</dbReference>
<dbReference type="eggNOG" id="COG0102">
    <property type="taxonomic scope" value="Bacteria"/>
</dbReference>
<evidence type="ECO:0000313" key="7">
    <source>
        <dbReference type="EMBL" id="AEE12214.1"/>
    </source>
</evidence>
<dbReference type="PANTHER" id="PTHR11545:SF2">
    <property type="entry name" value="LARGE RIBOSOMAL SUBUNIT PROTEIN UL13M"/>
    <property type="match status" value="1"/>
</dbReference>
<evidence type="ECO:0000313" key="8">
    <source>
        <dbReference type="Proteomes" id="UP000006545"/>
    </source>
</evidence>
<dbReference type="PROSITE" id="PS00783">
    <property type="entry name" value="RIBOSOMAL_L13"/>
    <property type="match status" value="1"/>
</dbReference>
<protein>
    <recommendedName>
        <fullName evidence="4">Large ribosomal subunit protein uL13</fullName>
    </recommendedName>
</protein>
<dbReference type="Pfam" id="PF00572">
    <property type="entry name" value="Ribosomal_L13"/>
    <property type="match status" value="1"/>
</dbReference>
<dbReference type="HOGENOM" id="CLU_082184_2_2_10"/>
<dbReference type="EMBL" id="CP002689">
    <property type="protein sequence ID" value="AEE12214.1"/>
    <property type="molecule type" value="Genomic_DNA"/>
</dbReference>
<comment type="similarity">
    <text evidence="1 4 5">Belongs to the universal ribosomal protein uL13 family.</text>
</comment>
<reference evidence="8" key="1">
    <citation type="submission" date="2011-04" db="EMBL/GenBank/DDBJ databases">
        <title>The complete genome of Porphyromonas asaccharolytica DSM 20707.</title>
        <authorList>
            <person name="Lucas S."/>
            <person name="Han J."/>
            <person name="Lapidus A."/>
            <person name="Bruce D."/>
            <person name="Goodwin L."/>
            <person name="Pitluck S."/>
            <person name="Peters L."/>
            <person name="Kyrpides N."/>
            <person name="Mavromatis K."/>
            <person name="Ivanova N."/>
            <person name="Ovchinnikova G."/>
            <person name="Pagani I."/>
            <person name="Lu M."/>
            <person name="Detter J.C."/>
            <person name="Tapia R."/>
            <person name="Han C."/>
            <person name="Land M."/>
            <person name="Hauser L."/>
            <person name="Markowitz V."/>
            <person name="Cheng J.-F."/>
            <person name="Hugenholtz P."/>
            <person name="Woyke T."/>
            <person name="Wu D."/>
            <person name="Gronow S."/>
            <person name="Wellnitz S."/>
            <person name="Brambilla E."/>
            <person name="Klenk H.-P."/>
            <person name="Eisen J.A."/>
        </authorList>
    </citation>
    <scope>NUCLEOTIDE SEQUENCE [LARGE SCALE GENOMIC DNA]</scope>
    <source>
        <strain evidence="8">ATCC 25260 / DSM 20707 / VPI 4198</strain>
    </source>
</reference>
<dbReference type="InterPro" id="IPR005823">
    <property type="entry name" value="Ribosomal_uL13_bac-type"/>
</dbReference>
<proteinExistence type="inferred from homology"/>
<keyword evidence="8" id="KW-1185">Reference proteome</keyword>
<dbReference type="GO" id="GO:0003729">
    <property type="term" value="F:mRNA binding"/>
    <property type="evidence" value="ECO:0007669"/>
    <property type="project" value="TreeGrafter"/>
</dbReference>
<dbReference type="GO" id="GO:0022625">
    <property type="term" value="C:cytosolic large ribosomal subunit"/>
    <property type="evidence" value="ECO:0007669"/>
    <property type="project" value="TreeGrafter"/>
</dbReference>
<comment type="function">
    <text evidence="4 6">This protein is one of the early assembly proteins of the 50S ribosomal subunit, although it is not seen to bind rRNA by itself. It is important during the early stages of 50S assembly.</text>
</comment>
<dbReference type="SUPFAM" id="SSF52161">
    <property type="entry name" value="Ribosomal protein L13"/>
    <property type="match status" value="1"/>
</dbReference>
<dbReference type="OrthoDB" id="9801330at2"/>
<accession>F4KM95</accession>
<dbReference type="AlphaFoldDB" id="F4KM95"/>
<dbReference type="InterPro" id="IPR036899">
    <property type="entry name" value="Ribosomal_uL13_sf"/>
</dbReference>
<evidence type="ECO:0000256" key="5">
    <source>
        <dbReference type="RuleBase" id="RU003877"/>
    </source>
</evidence>